<sequence>MPLIARQLWQQHNCHFIQQKTRSFSVTSSQQLKVLFFGTDEFGAKILKALAENKRNPNPLITELAVVCPATRYYSKLRANKPRVMFQAHTDILAYRYKLPVMNPPEGKSLTGWAPNGIDGKPLLGFGNKFDIGVVASFGMFLPPRIISMFPKGMINVHPSLLPQYRGPSPIQAALLNGDTSTGVTIQEVHPQVMDGGRVLAQLPYKIDPRDKYIDMAHAIGRLSGSLTIQVLENLDFVRRHAVDQDASLATQTKLYKKVDAQIIWEQMTATDIMRMHRAFYQKEPVHTFLRIKNKIHHVQFMELVEPKKDPLSDDFATSDPGTAFFMKKVPYVEIKCIDGSRIHVTRFKVAGKAERDAFQFAAGYHDRRKGMRLLSRSVDVKRPTPPFVYPPGYERPAAPELASDGAVPEPASDGAAPEPASDDAAPEPASDDAAPEPASDDAASDVETVVDPASDSESRSSSNGDGDNSK</sequence>
<organism evidence="1 2">
    <name type="scientific">Kickxella alabastrina</name>
    <dbReference type="NCBI Taxonomy" id="61397"/>
    <lineage>
        <taxon>Eukaryota</taxon>
        <taxon>Fungi</taxon>
        <taxon>Fungi incertae sedis</taxon>
        <taxon>Zoopagomycota</taxon>
        <taxon>Kickxellomycotina</taxon>
        <taxon>Kickxellomycetes</taxon>
        <taxon>Kickxellales</taxon>
        <taxon>Kickxellaceae</taxon>
        <taxon>Kickxella</taxon>
    </lineage>
</organism>
<comment type="caution">
    <text evidence="1">The sequence shown here is derived from an EMBL/GenBank/DDBJ whole genome shotgun (WGS) entry which is preliminary data.</text>
</comment>
<dbReference type="Proteomes" id="UP001150581">
    <property type="component" value="Unassembled WGS sequence"/>
</dbReference>
<keyword evidence="1" id="KW-0808">Transferase</keyword>
<dbReference type="EC" id="2.1.2.9" evidence="1"/>
<protein>
    <submittedName>
        <fullName evidence="1">Methionyl-tRNA formyltransferase</fullName>
        <ecNumber evidence="1">2.1.2.9</ecNumber>
    </submittedName>
</protein>
<proteinExistence type="predicted"/>
<gene>
    <name evidence="1" type="primary">FMT1_1</name>
    <name evidence="1" type="ORF">LPJ66_006136</name>
</gene>
<evidence type="ECO:0000313" key="2">
    <source>
        <dbReference type="Proteomes" id="UP001150581"/>
    </source>
</evidence>
<evidence type="ECO:0000313" key="1">
    <source>
        <dbReference type="EMBL" id="KAJ1892789.1"/>
    </source>
</evidence>
<reference evidence="1" key="1">
    <citation type="submission" date="2022-07" db="EMBL/GenBank/DDBJ databases">
        <title>Phylogenomic reconstructions and comparative analyses of Kickxellomycotina fungi.</title>
        <authorList>
            <person name="Reynolds N.K."/>
            <person name="Stajich J.E."/>
            <person name="Barry K."/>
            <person name="Grigoriev I.V."/>
            <person name="Crous P."/>
            <person name="Smith M.E."/>
        </authorList>
    </citation>
    <scope>NUCLEOTIDE SEQUENCE</scope>
    <source>
        <strain evidence="1">Benny 63K</strain>
    </source>
</reference>
<dbReference type="EMBL" id="JANBPG010000935">
    <property type="protein sequence ID" value="KAJ1892789.1"/>
    <property type="molecule type" value="Genomic_DNA"/>
</dbReference>
<accession>A0ACC1ICM0</accession>
<keyword evidence="2" id="KW-1185">Reference proteome</keyword>
<name>A0ACC1ICM0_9FUNG</name>